<proteinExistence type="predicted"/>
<dbReference type="EMBL" id="SJPV01000013">
    <property type="protein sequence ID" value="TWU32186.1"/>
    <property type="molecule type" value="Genomic_DNA"/>
</dbReference>
<reference evidence="1 2" key="1">
    <citation type="submission" date="2019-02" db="EMBL/GenBank/DDBJ databases">
        <title>Deep-cultivation of Planctomycetes and their phenomic and genomic characterization uncovers novel biology.</title>
        <authorList>
            <person name="Wiegand S."/>
            <person name="Jogler M."/>
            <person name="Boedeker C."/>
            <person name="Pinto D."/>
            <person name="Vollmers J."/>
            <person name="Rivas-Marin E."/>
            <person name="Kohn T."/>
            <person name="Peeters S.H."/>
            <person name="Heuer A."/>
            <person name="Rast P."/>
            <person name="Oberbeckmann S."/>
            <person name="Bunk B."/>
            <person name="Jeske O."/>
            <person name="Meyerdierks A."/>
            <person name="Storesund J.E."/>
            <person name="Kallscheuer N."/>
            <person name="Luecker S."/>
            <person name="Lage O.M."/>
            <person name="Pohl T."/>
            <person name="Merkel B.J."/>
            <person name="Hornburger P."/>
            <person name="Mueller R.-W."/>
            <person name="Bruemmer F."/>
            <person name="Labrenz M."/>
            <person name="Spormann A.M."/>
            <person name="Op Den Camp H."/>
            <person name="Overmann J."/>
            <person name="Amann R."/>
            <person name="Jetten M.S.M."/>
            <person name="Mascher T."/>
            <person name="Medema M.H."/>
            <person name="Devos D.P."/>
            <person name="Kaster A.-K."/>
            <person name="Ovreas L."/>
            <person name="Rohde M."/>
            <person name="Galperin M.Y."/>
            <person name="Jogler C."/>
        </authorList>
    </citation>
    <scope>NUCLEOTIDE SEQUENCE [LARGE SCALE GENOMIC DNA]</scope>
    <source>
        <strain evidence="1 2">Poly41</strain>
    </source>
</reference>
<dbReference type="Proteomes" id="UP000319143">
    <property type="component" value="Unassembled WGS sequence"/>
</dbReference>
<comment type="caution">
    <text evidence="1">The sequence shown here is derived from an EMBL/GenBank/DDBJ whole genome shotgun (WGS) entry which is preliminary data.</text>
</comment>
<evidence type="ECO:0000313" key="1">
    <source>
        <dbReference type="EMBL" id="TWU32186.1"/>
    </source>
</evidence>
<gene>
    <name evidence="1" type="ORF">Poly41_56710</name>
</gene>
<organism evidence="1 2">
    <name type="scientific">Novipirellula artificiosorum</name>
    <dbReference type="NCBI Taxonomy" id="2528016"/>
    <lineage>
        <taxon>Bacteria</taxon>
        <taxon>Pseudomonadati</taxon>
        <taxon>Planctomycetota</taxon>
        <taxon>Planctomycetia</taxon>
        <taxon>Pirellulales</taxon>
        <taxon>Pirellulaceae</taxon>
        <taxon>Novipirellula</taxon>
    </lineage>
</organism>
<evidence type="ECO:0000313" key="2">
    <source>
        <dbReference type="Proteomes" id="UP000319143"/>
    </source>
</evidence>
<name>A0A5C6DAC1_9BACT</name>
<dbReference type="AlphaFoldDB" id="A0A5C6DAC1"/>
<accession>A0A5C6DAC1</accession>
<sequence>MNHKRMQRRRHLKSTRQARWIPEPGIARAAKPQSAPWVTARVPSQTLKGFYKRTHRGSIVMSVGVDVFVEHLRRTDTLIVTGTQGAPLRVDPGLWNRTALR</sequence>
<protein>
    <submittedName>
        <fullName evidence="1">Uncharacterized protein</fullName>
    </submittedName>
</protein>
<keyword evidence="2" id="KW-1185">Reference proteome</keyword>